<proteinExistence type="predicted"/>
<keyword evidence="2" id="KW-1185">Reference proteome</keyword>
<name>A0AAV7H1T3_DENCH</name>
<evidence type="ECO:0000313" key="1">
    <source>
        <dbReference type="EMBL" id="KAH0461777.1"/>
    </source>
</evidence>
<dbReference type="Proteomes" id="UP000775213">
    <property type="component" value="Unassembled WGS sequence"/>
</dbReference>
<sequence length="92" mass="11173">MKHVKFENRRLPLRWQGLQPLRRWQSGECLIGRDEDGDPRPMLVILELLHDSRRFQHRRRHVEVPTVEKHLSDVERRRRARLRCGEIEPVGH</sequence>
<comment type="caution">
    <text evidence="1">The sequence shown here is derived from an EMBL/GenBank/DDBJ whole genome shotgun (WGS) entry which is preliminary data.</text>
</comment>
<reference evidence="1 2" key="1">
    <citation type="journal article" date="2021" name="Hortic Res">
        <title>Chromosome-scale assembly of the Dendrobium chrysotoxum genome enhances the understanding of orchid evolution.</title>
        <authorList>
            <person name="Zhang Y."/>
            <person name="Zhang G.Q."/>
            <person name="Zhang D."/>
            <person name="Liu X.D."/>
            <person name="Xu X.Y."/>
            <person name="Sun W.H."/>
            <person name="Yu X."/>
            <person name="Zhu X."/>
            <person name="Wang Z.W."/>
            <person name="Zhao X."/>
            <person name="Zhong W.Y."/>
            <person name="Chen H."/>
            <person name="Yin W.L."/>
            <person name="Huang T."/>
            <person name="Niu S.C."/>
            <person name="Liu Z.J."/>
        </authorList>
    </citation>
    <scope>NUCLEOTIDE SEQUENCE [LARGE SCALE GENOMIC DNA]</scope>
    <source>
        <strain evidence="1">Lindl</strain>
    </source>
</reference>
<evidence type="ECO:0000313" key="2">
    <source>
        <dbReference type="Proteomes" id="UP000775213"/>
    </source>
</evidence>
<dbReference type="AlphaFoldDB" id="A0AAV7H1T3"/>
<organism evidence="1 2">
    <name type="scientific">Dendrobium chrysotoxum</name>
    <name type="common">Orchid</name>
    <dbReference type="NCBI Taxonomy" id="161865"/>
    <lineage>
        <taxon>Eukaryota</taxon>
        <taxon>Viridiplantae</taxon>
        <taxon>Streptophyta</taxon>
        <taxon>Embryophyta</taxon>
        <taxon>Tracheophyta</taxon>
        <taxon>Spermatophyta</taxon>
        <taxon>Magnoliopsida</taxon>
        <taxon>Liliopsida</taxon>
        <taxon>Asparagales</taxon>
        <taxon>Orchidaceae</taxon>
        <taxon>Epidendroideae</taxon>
        <taxon>Malaxideae</taxon>
        <taxon>Dendrobiinae</taxon>
        <taxon>Dendrobium</taxon>
    </lineage>
</organism>
<accession>A0AAV7H1T3</accession>
<dbReference type="EMBL" id="JAGFBR010000009">
    <property type="protein sequence ID" value="KAH0461777.1"/>
    <property type="molecule type" value="Genomic_DNA"/>
</dbReference>
<protein>
    <submittedName>
        <fullName evidence="1">Uncharacterized protein</fullName>
    </submittedName>
</protein>
<gene>
    <name evidence="1" type="ORF">IEQ34_009352</name>
</gene>